<accession>A0A1I2FRU6</accession>
<dbReference type="Proteomes" id="UP000199323">
    <property type="component" value="Unassembled WGS sequence"/>
</dbReference>
<evidence type="ECO:0000256" key="4">
    <source>
        <dbReference type="ARBA" id="ARBA00022989"/>
    </source>
</evidence>
<proteinExistence type="predicted"/>
<gene>
    <name evidence="8" type="ORF">SAMN05216251_10833</name>
</gene>
<feature type="transmembrane region" description="Helical" evidence="7">
    <location>
        <begin position="35"/>
        <end position="52"/>
    </location>
</feature>
<feature type="transmembrane region" description="Helical" evidence="7">
    <location>
        <begin position="184"/>
        <end position="205"/>
    </location>
</feature>
<reference evidence="8 9" key="1">
    <citation type="submission" date="2016-10" db="EMBL/GenBank/DDBJ databases">
        <authorList>
            <person name="de Groot N.N."/>
        </authorList>
    </citation>
    <scope>NUCLEOTIDE SEQUENCE [LARGE SCALE GENOMIC DNA]</scope>
    <source>
        <strain evidence="8 9">CGMCC 4.3510</strain>
    </source>
</reference>
<feature type="transmembrane region" description="Helical" evidence="7">
    <location>
        <begin position="234"/>
        <end position="258"/>
    </location>
</feature>
<dbReference type="PANTHER" id="PTHR39087:SF2">
    <property type="entry name" value="UPF0104 MEMBRANE PROTEIN MJ1595"/>
    <property type="match status" value="1"/>
</dbReference>
<dbReference type="AlphaFoldDB" id="A0A1I2FRU6"/>
<keyword evidence="2" id="KW-1003">Cell membrane</keyword>
<dbReference type="InterPro" id="IPR022791">
    <property type="entry name" value="L-PG_synthase/AglD"/>
</dbReference>
<evidence type="ECO:0000256" key="2">
    <source>
        <dbReference type="ARBA" id="ARBA00022475"/>
    </source>
</evidence>
<protein>
    <submittedName>
        <fullName evidence="8">Uncharacterized membrane protein YbhN, UPF0104 family</fullName>
    </submittedName>
</protein>
<evidence type="ECO:0000313" key="9">
    <source>
        <dbReference type="Proteomes" id="UP000199323"/>
    </source>
</evidence>
<dbReference type="Pfam" id="PF03706">
    <property type="entry name" value="LPG_synthase_TM"/>
    <property type="match status" value="1"/>
</dbReference>
<evidence type="ECO:0000256" key="6">
    <source>
        <dbReference type="SAM" id="MobiDB-lite"/>
    </source>
</evidence>
<dbReference type="PANTHER" id="PTHR39087">
    <property type="entry name" value="UPF0104 MEMBRANE PROTEIN MJ1595"/>
    <property type="match status" value="1"/>
</dbReference>
<evidence type="ECO:0000256" key="3">
    <source>
        <dbReference type="ARBA" id="ARBA00022692"/>
    </source>
</evidence>
<feature type="transmembrane region" description="Helical" evidence="7">
    <location>
        <begin position="264"/>
        <end position="281"/>
    </location>
</feature>
<keyword evidence="3 7" id="KW-0812">Transmembrane</keyword>
<comment type="subcellular location">
    <subcellularLocation>
        <location evidence="1">Cell membrane</location>
        <topology evidence="1">Multi-pass membrane protein</topology>
    </subcellularLocation>
</comment>
<evidence type="ECO:0000256" key="1">
    <source>
        <dbReference type="ARBA" id="ARBA00004651"/>
    </source>
</evidence>
<evidence type="ECO:0000256" key="5">
    <source>
        <dbReference type="ARBA" id="ARBA00023136"/>
    </source>
</evidence>
<dbReference type="EMBL" id="FONG01000008">
    <property type="protein sequence ID" value="SFF08025.1"/>
    <property type="molecule type" value="Genomic_DNA"/>
</dbReference>
<sequence>MDQPEADAGPMAGPPVPPGGAPGVPARRRVRRMPWRTLAGLIPVVLVGGWISRHWSVMETGGHDLLAANRGWLLAALAATGLGWVANAVARQGTVLEPLPPARLLATQFAASAAGQLAPAGIGAGAVNLRFLRTQGLSLIRSSAALALYSLAESVGRVMLLLVLLVLFPHALHLDGLVPDGGALLLFGLLAATALAAAALALALVRPLRRVVRDFLAAALTDARMLHARPARVLALWGGSFAFPALQAAGLAAVTLALGVPVPAAHAALAYLAATCLAAAVPTPGGIGSVDAALAVALVAAGSSTTAAASAVLGFRIVTVWVPLLPAALTLGALVRRKVL</sequence>
<feature type="transmembrane region" description="Helical" evidence="7">
    <location>
        <begin position="318"/>
        <end position="335"/>
    </location>
</feature>
<feature type="transmembrane region" description="Helical" evidence="7">
    <location>
        <begin position="72"/>
        <end position="90"/>
    </location>
</feature>
<dbReference type="RefSeq" id="WP_322935508.1">
    <property type="nucleotide sequence ID" value="NZ_FONG01000008.1"/>
</dbReference>
<evidence type="ECO:0000256" key="7">
    <source>
        <dbReference type="SAM" id="Phobius"/>
    </source>
</evidence>
<keyword evidence="5 7" id="KW-0472">Membrane</keyword>
<keyword evidence="9" id="KW-1185">Reference proteome</keyword>
<dbReference type="GO" id="GO:0005886">
    <property type="term" value="C:plasma membrane"/>
    <property type="evidence" value="ECO:0007669"/>
    <property type="project" value="UniProtKB-SubCell"/>
</dbReference>
<keyword evidence="4 7" id="KW-1133">Transmembrane helix</keyword>
<dbReference type="STRING" id="380248.SAMN05216251_10833"/>
<organism evidence="8 9">
    <name type="scientific">Actinacidiphila alni</name>
    <dbReference type="NCBI Taxonomy" id="380248"/>
    <lineage>
        <taxon>Bacteria</taxon>
        <taxon>Bacillati</taxon>
        <taxon>Actinomycetota</taxon>
        <taxon>Actinomycetes</taxon>
        <taxon>Kitasatosporales</taxon>
        <taxon>Streptomycetaceae</taxon>
        <taxon>Actinacidiphila</taxon>
    </lineage>
</organism>
<evidence type="ECO:0000313" key="8">
    <source>
        <dbReference type="EMBL" id="SFF08025.1"/>
    </source>
</evidence>
<feature type="transmembrane region" description="Helical" evidence="7">
    <location>
        <begin position="293"/>
        <end position="312"/>
    </location>
</feature>
<feature type="transmembrane region" description="Helical" evidence="7">
    <location>
        <begin position="146"/>
        <end position="172"/>
    </location>
</feature>
<feature type="region of interest" description="Disordered" evidence="6">
    <location>
        <begin position="1"/>
        <end position="25"/>
    </location>
</feature>
<name>A0A1I2FRU6_9ACTN</name>